<reference evidence="3" key="1">
    <citation type="submission" date="2016-11" db="UniProtKB">
        <authorList>
            <consortium name="WormBaseParasite"/>
        </authorList>
    </citation>
    <scope>IDENTIFICATION</scope>
</reference>
<protein>
    <submittedName>
        <fullName evidence="3">HECT domain-containing protein</fullName>
    </submittedName>
</protein>
<dbReference type="AlphaFoldDB" id="A0A1I8F7E9"/>
<dbReference type="Proteomes" id="UP000095280">
    <property type="component" value="Unplaced"/>
</dbReference>
<proteinExistence type="predicted"/>
<dbReference type="InterPro" id="IPR029063">
    <property type="entry name" value="SAM-dependent_MTases_sf"/>
</dbReference>
<name>A0A1I8F7E9_9PLAT</name>
<keyword evidence="2" id="KW-1185">Reference proteome</keyword>
<evidence type="ECO:0000313" key="2">
    <source>
        <dbReference type="Proteomes" id="UP000095280"/>
    </source>
</evidence>
<sequence length="528" mass="57472">PTTTSTASSSQSLQRFKPFIDAAVAAHTSDLTESRAPDSTASDAVSHLIREVRAKYASSQSCSSVLVVLNDMPPQSVERPVRLPERRPAVLPEAAAPGVFAVTSGFSFYESGAATKQSADWNFQHLPALVLTATTKLSNHGFDSFGTEEEQEAFRQKAARDWGSFLQARSKELVRGGVLAVTWLPEFCSIAASSTRRSSRTSKFPMCFRTVGDLKEPSQYKRLGLELLRADALPQSDTVYYEDFLQHGDSDGPTYFQSSLTPERSDKDRETVSQQMWGELQTLAASDPERLPYSLSSTTPTVRQVNSNSPRLRPNAELACSTHSSAHTAPPCRLGRGRVQRVSRERGLARDSAGVHVLRDEPVQVSVLQEVLVFAELLRLDDAARTKRLDRLVDLVEDAAALSCDERKFATITPPLDELLGPRLRKLPQSLAPCCLNASCSCLGGRTKSIPQTSTELQLWLLAYLGTHLSMRWDTASGAVESGAAAEVGDHEGTSRFVRSDVWAATARQNEGLEALQGAGLVGGSFCL</sequence>
<organism evidence="2 3">
    <name type="scientific">Macrostomum lignano</name>
    <dbReference type="NCBI Taxonomy" id="282301"/>
    <lineage>
        <taxon>Eukaryota</taxon>
        <taxon>Metazoa</taxon>
        <taxon>Spiralia</taxon>
        <taxon>Lophotrochozoa</taxon>
        <taxon>Platyhelminthes</taxon>
        <taxon>Rhabditophora</taxon>
        <taxon>Macrostomorpha</taxon>
        <taxon>Macrostomida</taxon>
        <taxon>Macrostomidae</taxon>
        <taxon>Macrostomum</taxon>
    </lineage>
</organism>
<evidence type="ECO:0000256" key="1">
    <source>
        <dbReference type="SAM" id="MobiDB-lite"/>
    </source>
</evidence>
<feature type="compositionally biased region" description="Polar residues" evidence="1">
    <location>
        <begin position="294"/>
        <end position="310"/>
    </location>
</feature>
<feature type="region of interest" description="Disordered" evidence="1">
    <location>
        <begin position="290"/>
        <end position="311"/>
    </location>
</feature>
<evidence type="ECO:0000313" key="3">
    <source>
        <dbReference type="WBParaSite" id="maker-unitig_22041-snap-gene-0.2-mRNA-1"/>
    </source>
</evidence>
<accession>A0A1I8F7E9</accession>
<dbReference type="Gene3D" id="3.40.50.150">
    <property type="entry name" value="Vaccinia Virus protein VP39"/>
    <property type="match status" value="1"/>
</dbReference>
<dbReference type="WBParaSite" id="maker-unitig_22041-snap-gene-0.2-mRNA-1">
    <property type="protein sequence ID" value="maker-unitig_22041-snap-gene-0.2-mRNA-1"/>
    <property type="gene ID" value="maker-unitig_22041-snap-gene-0.2"/>
</dbReference>
<dbReference type="SUPFAM" id="SSF53335">
    <property type="entry name" value="S-adenosyl-L-methionine-dependent methyltransferases"/>
    <property type="match status" value="1"/>
</dbReference>